<dbReference type="RefSeq" id="WP_145058217.1">
    <property type="nucleotide sequence ID" value="NZ_CP036433.1"/>
</dbReference>
<feature type="domain" description="Circularly permuted ATP-grasp type 2" evidence="1">
    <location>
        <begin position="121"/>
        <end position="412"/>
    </location>
</feature>
<evidence type="ECO:0000313" key="3">
    <source>
        <dbReference type="Proteomes" id="UP000317648"/>
    </source>
</evidence>
<name>A0A518E3R6_9BACT</name>
<protein>
    <submittedName>
        <fullName evidence="2">Glutathionylspermidine synthase</fullName>
    </submittedName>
</protein>
<dbReference type="SUPFAM" id="SSF56059">
    <property type="entry name" value="Glutathione synthetase ATP-binding domain-like"/>
    <property type="match status" value="2"/>
</dbReference>
<dbReference type="EMBL" id="CP036433">
    <property type="protein sequence ID" value="QDU98729.1"/>
    <property type="molecule type" value="Genomic_DNA"/>
</dbReference>
<dbReference type="AlphaFoldDB" id="A0A518E3R6"/>
<dbReference type="Proteomes" id="UP000317648">
    <property type="component" value="Chromosome"/>
</dbReference>
<dbReference type="KEGG" id="lcre:Pla8534_66020"/>
<organism evidence="2 3">
    <name type="scientific">Lignipirellula cremea</name>
    <dbReference type="NCBI Taxonomy" id="2528010"/>
    <lineage>
        <taxon>Bacteria</taxon>
        <taxon>Pseudomonadati</taxon>
        <taxon>Planctomycetota</taxon>
        <taxon>Planctomycetia</taxon>
        <taxon>Pirellulales</taxon>
        <taxon>Pirellulaceae</taxon>
        <taxon>Lignipirellula</taxon>
    </lineage>
</organism>
<reference evidence="2 3" key="1">
    <citation type="submission" date="2019-02" db="EMBL/GenBank/DDBJ databases">
        <title>Deep-cultivation of Planctomycetes and their phenomic and genomic characterization uncovers novel biology.</title>
        <authorList>
            <person name="Wiegand S."/>
            <person name="Jogler M."/>
            <person name="Boedeker C."/>
            <person name="Pinto D."/>
            <person name="Vollmers J."/>
            <person name="Rivas-Marin E."/>
            <person name="Kohn T."/>
            <person name="Peeters S.H."/>
            <person name="Heuer A."/>
            <person name="Rast P."/>
            <person name="Oberbeckmann S."/>
            <person name="Bunk B."/>
            <person name="Jeske O."/>
            <person name="Meyerdierks A."/>
            <person name="Storesund J.E."/>
            <person name="Kallscheuer N."/>
            <person name="Luecker S."/>
            <person name="Lage O.M."/>
            <person name="Pohl T."/>
            <person name="Merkel B.J."/>
            <person name="Hornburger P."/>
            <person name="Mueller R.-W."/>
            <person name="Bruemmer F."/>
            <person name="Labrenz M."/>
            <person name="Spormann A.M."/>
            <person name="Op den Camp H."/>
            <person name="Overmann J."/>
            <person name="Amann R."/>
            <person name="Jetten M.S.M."/>
            <person name="Mascher T."/>
            <person name="Medema M.H."/>
            <person name="Devos D.P."/>
            <person name="Kaster A.-K."/>
            <person name="Ovreas L."/>
            <person name="Rohde M."/>
            <person name="Galperin M.Y."/>
            <person name="Jogler C."/>
        </authorList>
    </citation>
    <scope>NUCLEOTIDE SEQUENCE [LARGE SCALE GENOMIC DNA]</scope>
    <source>
        <strain evidence="2 3">Pla85_3_4</strain>
    </source>
</reference>
<gene>
    <name evidence="2" type="ORF">Pla8534_66020</name>
</gene>
<evidence type="ECO:0000259" key="1">
    <source>
        <dbReference type="Pfam" id="PF14403"/>
    </source>
</evidence>
<accession>A0A518E3R6</accession>
<sequence>MNDYTIDLEATREFHRELAEALPAQRRLYRASLEAANNAMREQRIVVTKNKQVEVALSAVLLSEESNRRVGAFTERLHGVVEQVLDTVVETPGLMAEVFTDHARLFSLLAGTRGCATRQVVSRYDLALEPAGRLRVMELNTSCPGGYMVAEAVSIVTLRGLERLGAGLQIEERHIGCVLQEDVVDAILAVEDAAGIEEGAIGVLTDENELTFELDLLAAAFRRRLRDVYLGDARKLEYRDGRLYGDGRYLSAVYNKFRISTPHSQNHCWREGFEHRYDALLQAQRDQNVVFINNLYGMAIAEDKSLLALFHHPAIRAALSEDDLAFVDEHTPWTARFVPGLADYRGEQIDLIEYVRQRREQFVVKPANEGRGFGVVVGRFATEQQWAEACQFDPACPCIVQEFVHTQELPVICQREGRVTAESMFLTLGAAVVRGRFQGIISRISANPVTNVAREGFLQAVFVGDELRSEKPGPMRRTRVAPTRPSLSRQAIRLDNTLRLQKRLAAMLPSHSGMLQVALTRANQFLARAARRAQEETSPGEPPEQGISAQSAALSALVLSRGDVRYLKRSAETLHESVERLLDHVLADTQLRDRWFSSYAELFPYFAKTRGGNHWQSISRYDAVVTAAGGLRFIDLNAGAPAALLIGEAIAQETRRGFQQLSRAGGLQALNIGSSGPFDLVDALLAIEARSGLPPQGVAVVHHAGLAPEAEILATALEARGRNAVLCGAGDLVQENGQLTALGQPVSLAYSHSRMIDAAHGDTVRLVAGCRPFLEAQRTGQVVAVNNLAAHTLASDKSLLAMFFAPESVGYLAPAEAAFVAEHVAWTAILAEGPAQRQGERFDLLPYVRARRGELVLKPARAHSPSSVIVGPRCDQAGWEEAIERVLRSPVRHVVQEYATPFSLPIICERDNDAVSEEGRLTLGLTVLDGRYNGVISNVYAARDGGLFGQAVFVVGQAN</sequence>
<dbReference type="Gene3D" id="3.30.1490.270">
    <property type="match status" value="2"/>
</dbReference>
<evidence type="ECO:0000313" key="2">
    <source>
        <dbReference type="EMBL" id="QDU98729.1"/>
    </source>
</evidence>
<dbReference type="Pfam" id="PF14403">
    <property type="entry name" value="CP_ATPgrasp_2"/>
    <property type="match status" value="1"/>
</dbReference>
<dbReference type="InterPro" id="IPR025841">
    <property type="entry name" value="CP_ATPgrasp_2"/>
</dbReference>
<dbReference type="OrthoDB" id="9771802at2"/>
<proteinExistence type="predicted"/>
<keyword evidence="3" id="KW-1185">Reference proteome</keyword>